<sequence>MIPTAICIGLTALFLPISQRHQEPSASTAQPVAATHLNNIHMHASPSQTSGLVSLVEPQR</sequence>
<comment type="caution">
    <text evidence="1">The sequence shown here is derived from an EMBL/GenBank/DDBJ whole genome shotgun (WGS) entry which is preliminary data.</text>
</comment>
<dbReference type="AlphaFoldDB" id="A0AAV2Z4Y8"/>
<proteinExistence type="predicted"/>
<keyword evidence="2" id="KW-1185">Reference proteome</keyword>
<evidence type="ECO:0000313" key="2">
    <source>
        <dbReference type="Proteomes" id="UP001146120"/>
    </source>
</evidence>
<dbReference type="EMBL" id="DAKRPA010000042">
    <property type="protein sequence ID" value="DBA01747.1"/>
    <property type="molecule type" value="Genomic_DNA"/>
</dbReference>
<reference evidence="1" key="1">
    <citation type="submission" date="2022-11" db="EMBL/GenBank/DDBJ databases">
        <authorList>
            <person name="Morgan W.R."/>
            <person name="Tartar A."/>
        </authorList>
    </citation>
    <scope>NUCLEOTIDE SEQUENCE</scope>
    <source>
        <strain evidence="1">ARSEF 373</strain>
    </source>
</reference>
<gene>
    <name evidence="1" type="ORF">N0F65_010157</name>
</gene>
<accession>A0AAV2Z4Y8</accession>
<reference evidence="1" key="2">
    <citation type="journal article" date="2023" name="Microbiol Resour">
        <title>Decontamination and Annotation of the Draft Genome Sequence of the Oomycete Lagenidium giganteum ARSEF 373.</title>
        <authorList>
            <person name="Morgan W.R."/>
            <person name="Tartar A."/>
        </authorList>
    </citation>
    <scope>NUCLEOTIDE SEQUENCE</scope>
    <source>
        <strain evidence="1">ARSEF 373</strain>
    </source>
</reference>
<organism evidence="1 2">
    <name type="scientific">Lagenidium giganteum</name>
    <dbReference type="NCBI Taxonomy" id="4803"/>
    <lineage>
        <taxon>Eukaryota</taxon>
        <taxon>Sar</taxon>
        <taxon>Stramenopiles</taxon>
        <taxon>Oomycota</taxon>
        <taxon>Peronosporomycetes</taxon>
        <taxon>Pythiales</taxon>
        <taxon>Pythiaceae</taxon>
    </lineage>
</organism>
<evidence type="ECO:0000313" key="1">
    <source>
        <dbReference type="EMBL" id="DBA01747.1"/>
    </source>
</evidence>
<protein>
    <submittedName>
        <fullName evidence="1">Uncharacterized protein</fullName>
    </submittedName>
</protein>
<dbReference type="Proteomes" id="UP001146120">
    <property type="component" value="Unassembled WGS sequence"/>
</dbReference>
<name>A0AAV2Z4Y8_9STRA</name>